<dbReference type="EMBL" id="JABFTP020000062">
    <property type="protein sequence ID" value="KAL3273331.1"/>
    <property type="molecule type" value="Genomic_DNA"/>
</dbReference>
<comment type="caution">
    <text evidence="1">The sequence shown here is derived from an EMBL/GenBank/DDBJ whole genome shotgun (WGS) entry which is preliminary data.</text>
</comment>
<keyword evidence="2" id="KW-1185">Reference proteome</keyword>
<protein>
    <submittedName>
        <fullName evidence="1">Uncharacterized protein</fullName>
    </submittedName>
</protein>
<dbReference type="Proteomes" id="UP001516400">
    <property type="component" value="Unassembled WGS sequence"/>
</dbReference>
<proteinExistence type="predicted"/>
<evidence type="ECO:0000313" key="2">
    <source>
        <dbReference type="Proteomes" id="UP001516400"/>
    </source>
</evidence>
<accession>A0ABD2N3Q6</accession>
<reference evidence="1 2" key="1">
    <citation type="journal article" date="2021" name="BMC Biol.">
        <title>Horizontally acquired antibacterial genes associated with adaptive radiation of ladybird beetles.</title>
        <authorList>
            <person name="Li H.S."/>
            <person name="Tang X.F."/>
            <person name="Huang Y.H."/>
            <person name="Xu Z.Y."/>
            <person name="Chen M.L."/>
            <person name="Du X.Y."/>
            <person name="Qiu B.Y."/>
            <person name="Chen P.T."/>
            <person name="Zhang W."/>
            <person name="Slipinski A."/>
            <person name="Escalona H.E."/>
            <person name="Waterhouse R.M."/>
            <person name="Zwick A."/>
            <person name="Pang H."/>
        </authorList>
    </citation>
    <scope>NUCLEOTIDE SEQUENCE [LARGE SCALE GENOMIC DNA]</scope>
    <source>
        <strain evidence="1">SYSU2018</strain>
    </source>
</reference>
<dbReference type="AlphaFoldDB" id="A0ABD2N3Q6"/>
<organism evidence="1 2">
    <name type="scientific">Cryptolaemus montrouzieri</name>
    <dbReference type="NCBI Taxonomy" id="559131"/>
    <lineage>
        <taxon>Eukaryota</taxon>
        <taxon>Metazoa</taxon>
        <taxon>Ecdysozoa</taxon>
        <taxon>Arthropoda</taxon>
        <taxon>Hexapoda</taxon>
        <taxon>Insecta</taxon>
        <taxon>Pterygota</taxon>
        <taxon>Neoptera</taxon>
        <taxon>Endopterygota</taxon>
        <taxon>Coleoptera</taxon>
        <taxon>Polyphaga</taxon>
        <taxon>Cucujiformia</taxon>
        <taxon>Coccinelloidea</taxon>
        <taxon>Coccinellidae</taxon>
        <taxon>Scymninae</taxon>
        <taxon>Scymnini</taxon>
        <taxon>Cryptolaemus</taxon>
    </lineage>
</organism>
<name>A0ABD2N3Q6_9CUCU</name>
<evidence type="ECO:0000313" key="1">
    <source>
        <dbReference type="EMBL" id="KAL3273331.1"/>
    </source>
</evidence>
<gene>
    <name evidence="1" type="ORF">HHI36_014780</name>
</gene>
<sequence length="203" mass="23541">MYEPEESQNFVTEDLERISQFYASAVEREKHLILSTSFTIGMFSVECGLSFARHFKPIVKLSSSMTAMTFDKDEWVALQKLMQTDGQAITIYGFNVSVTECLGAKMLTISNIEGKYFYLSESDVNELFKLNFCIIHKLDMLYNLNFSLYYTKFIEMIQDLNSDKPLDVMFAFCEILPSTQSYGICECLYYLKDKLLADVNRYK</sequence>